<dbReference type="Pfam" id="PF01734">
    <property type="entry name" value="Patatin"/>
    <property type="match status" value="1"/>
</dbReference>
<dbReference type="EMBL" id="LJUJ01000022">
    <property type="protein sequence ID" value="KPK62935.1"/>
    <property type="molecule type" value="Genomic_DNA"/>
</dbReference>
<dbReference type="InterPro" id="IPR002641">
    <property type="entry name" value="PNPLA_dom"/>
</dbReference>
<dbReference type="PATRIC" id="fig|1703779.3.peg.1120"/>
<evidence type="ECO:0000256" key="3">
    <source>
        <dbReference type="ARBA" id="ARBA00023098"/>
    </source>
</evidence>
<proteinExistence type="predicted"/>
<name>A0A0S8FQG6_UNCW3</name>
<evidence type="ECO:0000313" key="6">
    <source>
        <dbReference type="EMBL" id="KPK62935.1"/>
    </source>
</evidence>
<feature type="active site" description="Nucleophile" evidence="4">
    <location>
        <position position="38"/>
    </location>
</feature>
<dbReference type="AlphaFoldDB" id="A0A0S8FQG6"/>
<dbReference type="GO" id="GO:0016042">
    <property type="term" value="P:lipid catabolic process"/>
    <property type="evidence" value="ECO:0007669"/>
    <property type="project" value="UniProtKB-UniRule"/>
</dbReference>
<evidence type="ECO:0000313" key="7">
    <source>
        <dbReference type="Proteomes" id="UP000051373"/>
    </source>
</evidence>
<dbReference type="PANTHER" id="PTHR14226">
    <property type="entry name" value="NEUROPATHY TARGET ESTERASE/SWISS CHEESE D.MELANOGASTER"/>
    <property type="match status" value="1"/>
</dbReference>
<evidence type="ECO:0000256" key="4">
    <source>
        <dbReference type="PROSITE-ProRule" id="PRU01161"/>
    </source>
</evidence>
<keyword evidence="1 4" id="KW-0378">Hydrolase</keyword>
<organism evidence="6 7">
    <name type="scientific">candidate division WOR_3 bacterium SM23_42</name>
    <dbReference type="NCBI Taxonomy" id="1703779"/>
    <lineage>
        <taxon>Bacteria</taxon>
        <taxon>Bacteria division WOR-3</taxon>
    </lineage>
</organism>
<keyword evidence="3 4" id="KW-0443">Lipid metabolism</keyword>
<sequence>MSFGVALGGGGAKGLAHIGVLEVLEEYDIKPRYVAGTSIGALVGALYCSQGSATGLQERARQMIASEEFKDLELDKFYTSAENIFERFRNELFEKFYLGSLLFKKSHSKYDATKKIYYDMFGTTSFEDCEINFACNALDIQSGEEIVFKHGLLADAVWASCAIPGIFPPFVQEQRIFVDGGVIDNIPVGPVRSIGADNVVAIYLSKRPNYDGMPNTGFQINQRSYSFMKYHLDQRILALADLVIQPNVTEFHWADFSSVDVLIERGRQAAIHSIDTIKSINTRRYRLKKVFRALFS</sequence>
<protein>
    <recommendedName>
        <fullName evidence="5">PNPLA domain-containing protein</fullName>
    </recommendedName>
</protein>
<gene>
    <name evidence="6" type="ORF">AMJ83_09265</name>
</gene>
<accession>A0A0S8FQG6</accession>
<reference evidence="6 7" key="1">
    <citation type="journal article" date="2015" name="Microbiome">
        <title>Genomic resolution of linkages in carbon, nitrogen, and sulfur cycling among widespread estuary sediment bacteria.</title>
        <authorList>
            <person name="Baker B.J."/>
            <person name="Lazar C.S."/>
            <person name="Teske A.P."/>
            <person name="Dick G.J."/>
        </authorList>
    </citation>
    <scope>NUCLEOTIDE SEQUENCE [LARGE SCALE GENOMIC DNA]</scope>
    <source>
        <strain evidence="6">SM23_42</strain>
    </source>
</reference>
<dbReference type="Proteomes" id="UP000051373">
    <property type="component" value="Unassembled WGS sequence"/>
</dbReference>
<keyword evidence="2 4" id="KW-0442">Lipid degradation</keyword>
<evidence type="ECO:0000259" key="5">
    <source>
        <dbReference type="PROSITE" id="PS51635"/>
    </source>
</evidence>
<dbReference type="SUPFAM" id="SSF52151">
    <property type="entry name" value="FabD/lysophospholipase-like"/>
    <property type="match status" value="1"/>
</dbReference>
<dbReference type="PANTHER" id="PTHR14226:SF76">
    <property type="entry name" value="NTE FAMILY PROTEIN RSSA"/>
    <property type="match status" value="1"/>
</dbReference>
<dbReference type="STRING" id="1703779.AMJ83_09265"/>
<dbReference type="GO" id="GO:0016787">
    <property type="term" value="F:hydrolase activity"/>
    <property type="evidence" value="ECO:0007669"/>
    <property type="project" value="UniProtKB-UniRule"/>
</dbReference>
<dbReference type="InterPro" id="IPR050301">
    <property type="entry name" value="NTE"/>
</dbReference>
<feature type="domain" description="PNPLA" evidence="5">
    <location>
        <begin position="5"/>
        <end position="192"/>
    </location>
</feature>
<dbReference type="Gene3D" id="3.40.1090.10">
    <property type="entry name" value="Cytosolic phospholipase A2 catalytic domain"/>
    <property type="match status" value="1"/>
</dbReference>
<feature type="active site" description="Proton acceptor" evidence="4">
    <location>
        <position position="179"/>
    </location>
</feature>
<evidence type="ECO:0000256" key="2">
    <source>
        <dbReference type="ARBA" id="ARBA00022963"/>
    </source>
</evidence>
<feature type="short sequence motif" description="GXGXXG" evidence="4">
    <location>
        <begin position="9"/>
        <end position="14"/>
    </location>
</feature>
<feature type="short sequence motif" description="GXSXG" evidence="4">
    <location>
        <begin position="36"/>
        <end position="40"/>
    </location>
</feature>
<evidence type="ECO:0000256" key="1">
    <source>
        <dbReference type="ARBA" id="ARBA00022801"/>
    </source>
</evidence>
<dbReference type="PROSITE" id="PS51635">
    <property type="entry name" value="PNPLA"/>
    <property type="match status" value="1"/>
</dbReference>
<comment type="caution">
    <text evidence="6">The sequence shown here is derived from an EMBL/GenBank/DDBJ whole genome shotgun (WGS) entry which is preliminary data.</text>
</comment>
<dbReference type="InterPro" id="IPR016035">
    <property type="entry name" value="Acyl_Trfase/lysoPLipase"/>
</dbReference>
<feature type="short sequence motif" description="DGA/G" evidence="4">
    <location>
        <begin position="179"/>
        <end position="181"/>
    </location>
</feature>